<proteinExistence type="inferred from homology"/>
<protein>
    <submittedName>
        <fullName evidence="9">ABC transporter permease subunit</fullName>
    </submittedName>
</protein>
<evidence type="ECO:0000256" key="4">
    <source>
        <dbReference type="ARBA" id="ARBA00022692"/>
    </source>
</evidence>
<feature type="transmembrane region" description="Helical" evidence="7">
    <location>
        <begin position="113"/>
        <end position="132"/>
    </location>
</feature>
<dbReference type="Pfam" id="PF00528">
    <property type="entry name" value="BPD_transp_1"/>
    <property type="match status" value="1"/>
</dbReference>
<comment type="similarity">
    <text evidence="7">Belongs to the binding-protein-dependent transport system permease family.</text>
</comment>
<dbReference type="PANTHER" id="PTHR30151:SF38">
    <property type="entry name" value="ALIPHATIC SULFONATES TRANSPORT PERMEASE PROTEIN SSUC-RELATED"/>
    <property type="match status" value="1"/>
</dbReference>
<gene>
    <name evidence="9" type="ORF">J2D77_10490</name>
</gene>
<organism evidence="9 10">
    <name type="scientific">Acetobacter garciniae</name>
    <dbReference type="NCBI Taxonomy" id="2817435"/>
    <lineage>
        <taxon>Bacteria</taxon>
        <taxon>Pseudomonadati</taxon>
        <taxon>Pseudomonadota</taxon>
        <taxon>Alphaproteobacteria</taxon>
        <taxon>Acetobacterales</taxon>
        <taxon>Acetobacteraceae</taxon>
        <taxon>Acetobacter</taxon>
    </lineage>
</organism>
<evidence type="ECO:0000256" key="2">
    <source>
        <dbReference type="ARBA" id="ARBA00022448"/>
    </source>
</evidence>
<dbReference type="GO" id="GO:0055085">
    <property type="term" value="P:transmembrane transport"/>
    <property type="evidence" value="ECO:0007669"/>
    <property type="project" value="InterPro"/>
</dbReference>
<name>A0A939HQB1_9PROT</name>
<feature type="transmembrane region" description="Helical" evidence="7">
    <location>
        <begin position="175"/>
        <end position="195"/>
    </location>
</feature>
<feature type="transmembrane region" description="Helical" evidence="7">
    <location>
        <begin position="79"/>
        <end position="101"/>
    </location>
</feature>
<reference evidence="9" key="1">
    <citation type="submission" date="2021-03" db="EMBL/GenBank/DDBJ databases">
        <title>The complete genome sequence of Acetobacter sp. TBRC 12339.</title>
        <authorList>
            <person name="Charoenyingcharoen P."/>
            <person name="Yukphan P."/>
        </authorList>
    </citation>
    <scope>NUCLEOTIDE SEQUENCE</scope>
    <source>
        <strain evidence="9">TBRC 12339</strain>
    </source>
</reference>
<evidence type="ECO:0000256" key="1">
    <source>
        <dbReference type="ARBA" id="ARBA00004651"/>
    </source>
</evidence>
<keyword evidence="6 7" id="KW-0472">Membrane</keyword>
<comment type="caution">
    <text evidence="9">The sequence shown here is derived from an EMBL/GenBank/DDBJ whole genome shotgun (WGS) entry which is preliminary data.</text>
</comment>
<dbReference type="RefSeq" id="WP_207846231.1">
    <property type="nucleotide sequence ID" value="NZ_JAFVMH010000004.1"/>
</dbReference>
<keyword evidence="2 7" id="KW-0813">Transport</keyword>
<accession>A0A939HQB1</accession>
<dbReference type="SUPFAM" id="SSF161098">
    <property type="entry name" value="MetI-like"/>
    <property type="match status" value="1"/>
</dbReference>
<evidence type="ECO:0000256" key="3">
    <source>
        <dbReference type="ARBA" id="ARBA00022475"/>
    </source>
</evidence>
<feature type="transmembrane region" description="Helical" evidence="7">
    <location>
        <begin position="201"/>
        <end position="222"/>
    </location>
</feature>
<dbReference type="PROSITE" id="PS50928">
    <property type="entry name" value="ABC_TM1"/>
    <property type="match status" value="1"/>
</dbReference>
<evidence type="ECO:0000256" key="7">
    <source>
        <dbReference type="RuleBase" id="RU363032"/>
    </source>
</evidence>
<dbReference type="CDD" id="cd06261">
    <property type="entry name" value="TM_PBP2"/>
    <property type="match status" value="1"/>
</dbReference>
<dbReference type="AlphaFoldDB" id="A0A939HQB1"/>
<keyword evidence="10" id="KW-1185">Reference proteome</keyword>
<feature type="transmembrane region" description="Helical" evidence="7">
    <location>
        <begin position="234"/>
        <end position="253"/>
    </location>
</feature>
<comment type="subcellular location">
    <subcellularLocation>
        <location evidence="1 7">Cell membrane</location>
        <topology evidence="1 7">Multi-pass membrane protein</topology>
    </subcellularLocation>
</comment>
<dbReference type="InterPro" id="IPR035906">
    <property type="entry name" value="MetI-like_sf"/>
</dbReference>
<evidence type="ECO:0000259" key="8">
    <source>
        <dbReference type="PROSITE" id="PS50928"/>
    </source>
</evidence>
<dbReference type="EMBL" id="JAFVMH010000004">
    <property type="protein sequence ID" value="MBO1325579.1"/>
    <property type="molecule type" value="Genomic_DNA"/>
</dbReference>
<keyword evidence="4 7" id="KW-0812">Transmembrane</keyword>
<feature type="transmembrane region" description="Helical" evidence="7">
    <location>
        <begin position="138"/>
        <end position="154"/>
    </location>
</feature>
<keyword evidence="3" id="KW-1003">Cell membrane</keyword>
<evidence type="ECO:0000313" key="9">
    <source>
        <dbReference type="EMBL" id="MBO1325579.1"/>
    </source>
</evidence>
<feature type="transmembrane region" description="Helical" evidence="7">
    <location>
        <begin position="20"/>
        <end position="41"/>
    </location>
</feature>
<evidence type="ECO:0000313" key="10">
    <source>
        <dbReference type="Proteomes" id="UP000664073"/>
    </source>
</evidence>
<dbReference type="GO" id="GO:0005886">
    <property type="term" value="C:plasma membrane"/>
    <property type="evidence" value="ECO:0007669"/>
    <property type="project" value="UniProtKB-SubCell"/>
</dbReference>
<evidence type="ECO:0000256" key="5">
    <source>
        <dbReference type="ARBA" id="ARBA00022989"/>
    </source>
</evidence>
<sequence length="274" mass="29419">MVYLSSQAKALADSTVSRAWRAVTGTGLLLPLSVLLVWQLADRHGGEGIPNPAALAATFLHLVRESAFWWALLASIRRVMIGFACGALVGVATGLALGGLSWMRWLFGPVVSLWRYMPIFSLIPLLVLWLGLGEPAKLVLVALATSVPVTLSTYEGMRVIPQKYQDVADMFGLTFWVRLKLLLLPAALPFVANGLRQGLAFAWMATVVSELFLSSGAGLSELIVAGQEQFRPDLMLIGIAVIAITGIALNKALDRLIHYAVPGAQLSIAGESRS</sequence>
<dbReference type="Proteomes" id="UP000664073">
    <property type="component" value="Unassembled WGS sequence"/>
</dbReference>
<dbReference type="InterPro" id="IPR000515">
    <property type="entry name" value="MetI-like"/>
</dbReference>
<evidence type="ECO:0000256" key="6">
    <source>
        <dbReference type="ARBA" id="ARBA00023136"/>
    </source>
</evidence>
<keyword evidence="5 7" id="KW-1133">Transmembrane helix</keyword>
<feature type="transmembrane region" description="Helical" evidence="7">
    <location>
        <begin position="53"/>
        <end position="73"/>
    </location>
</feature>
<dbReference type="PANTHER" id="PTHR30151">
    <property type="entry name" value="ALKANE SULFONATE ABC TRANSPORTER-RELATED, MEMBRANE SUBUNIT"/>
    <property type="match status" value="1"/>
</dbReference>
<dbReference type="Gene3D" id="1.10.3720.10">
    <property type="entry name" value="MetI-like"/>
    <property type="match status" value="1"/>
</dbReference>
<feature type="domain" description="ABC transmembrane type-1" evidence="8">
    <location>
        <begin position="72"/>
        <end position="253"/>
    </location>
</feature>